<evidence type="ECO:0000313" key="3">
    <source>
        <dbReference type="Proteomes" id="UP000237246"/>
    </source>
</evidence>
<dbReference type="PANTHER" id="PTHR31702:SF2">
    <property type="entry name" value="TESTIS-EXPRESSED PROTEIN 33"/>
    <property type="match status" value="1"/>
</dbReference>
<protein>
    <submittedName>
        <fullName evidence="2">Uncharacterized protein</fullName>
    </submittedName>
</protein>
<reference evidence="2 3" key="1">
    <citation type="submission" date="2018-01" db="EMBL/GenBank/DDBJ databases">
        <title>Comparison of the Chinese Bamboo Partridge and Red Junglefowl genome sequences highlights the importance of demography in genome evolution.</title>
        <authorList>
            <person name="Tiley G.P."/>
            <person name="Kimball R.T."/>
            <person name="Braun E.L."/>
            <person name="Burleigh J.G."/>
        </authorList>
    </citation>
    <scope>NUCLEOTIDE SEQUENCE [LARGE SCALE GENOMIC DNA]</scope>
    <source>
        <strain evidence="2">RTK389</strain>
        <tissue evidence="2">Blood</tissue>
    </source>
</reference>
<feature type="compositionally biased region" description="Polar residues" evidence="1">
    <location>
        <begin position="31"/>
        <end position="41"/>
    </location>
</feature>
<gene>
    <name evidence="2" type="ORF">CIB84_008252</name>
</gene>
<name>A0A2P4SV70_BAMTH</name>
<feature type="region of interest" description="Disordered" evidence="1">
    <location>
        <begin position="1"/>
        <end position="103"/>
    </location>
</feature>
<accession>A0A2P4SV70</accession>
<evidence type="ECO:0000313" key="2">
    <source>
        <dbReference type="EMBL" id="POI28000.1"/>
    </source>
</evidence>
<keyword evidence="3" id="KW-1185">Reference proteome</keyword>
<comment type="caution">
    <text evidence="2">The sequence shown here is derived from an EMBL/GenBank/DDBJ whole genome shotgun (WGS) entry which is preliminary data.</text>
</comment>
<sequence>MQNHHSRRLDEEGEDISATKDPKARLEPRSRNSISCLSAASRQREAENTKSKRNDKELVAGQQQTPDCKMPGSLWKTTKASCKNAKKTNESLTSTAPDMKAEWEMPLEKKNSLTRYNRKNKFVSADELSSNEEVLRKDVLRLLYGILKDV</sequence>
<feature type="compositionally biased region" description="Basic and acidic residues" evidence="1">
    <location>
        <begin position="42"/>
        <end position="58"/>
    </location>
</feature>
<dbReference type="InterPro" id="IPR029234">
    <property type="entry name" value="CIMIP4"/>
</dbReference>
<dbReference type="EMBL" id="PPHD01021233">
    <property type="protein sequence ID" value="POI28000.1"/>
    <property type="molecule type" value="Genomic_DNA"/>
</dbReference>
<dbReference type="PANTHER" id="PTHR31702">
    <property type="entry name" value="TESTIS-EXPRESSED PROTEIN 33"/>
    <property type="match status" value="1"/>
</dbReference>
<organism evidence="2 3">
    <name type="scientific">Bambusicola thoracicus</name>
    <name type="common">Chinese bamboo-partridge</name>
    <name type="synonym">Perdix thoracica</name>
    <dbReference type="NCBI Taxonomy" id="9083"/>
    <lineage>
        <taxon>Eukaryota</taxon>
        <taxon>Metazoa</taxon>
        <taxon>Chordata</taxon>
        <taxon>Craniata</taxon>
        <taxon>Vertebrata</taxon>
        <taxon>Euteleostomi</taxon>
        <taxon>Archelosauria</taxon>
        <taxon>Archosauria</taxon>
        <taxon>Dinosauria</taxon>
        <taxon>Saurischia</taxon>
        <taxon>Theropoda</taxon>
        <taxon>Coelurosauria</taxon>
        <taxon>Aves</taxon>
        <taxon>Neognathae</taxon>
        <taxon>Galloanserae</taxon>
        <taxon>Galliformes</taxon>
        <taxon>Phasianidae</taxon>
        <taxon>Perdicinae</taxon>
        <taxon>Bambusicola</taxon>
    </lineage>
</organism>
<evidence type="ECO:0000256" key="1">
    <source>
        <dbReference type="SAM" id="MobiDB-lite"/>
    </source>
</evidence>
<proteinExistence type="predicted"/>
<dbReference type="Proteomes" id="UP000237246">
    <property type="component" value="Unassembled WGS sequence"/>
</dbReference>
<feature type="compositionally biased region" description="Basic and acidic residues" evidence="1">
    <location>
        <begin position="17"/>
        <end position="30"/>
    </location>
</feature>
<dbReference type="AlphaFoldDB" id="A0A2P4SV70"/>
<dbReference type="OrthoDB" id="5977581at2759"/>